<dbReference type="PANTHER" id="PTHR47947">
    <property type="entry name" value="CYTOCHROME P450 82C3-RELATED"/>
    <property type="match status" value="1"/>
</dbReference>
<keyword evidence="2" id="KW-0479">Metal-binding</keyword>
<evidence type="ECO:0000256" key="5">
    <source>
        <dbReference type="ARBA" id="ARBA00023033"/>
    </source>
</evidence>
<keyword evidence="3" id="KW-0560">Oxidoreductase</keyword>
<feature type="transmembrane region" description="Helical" evidence="6">
    <location>
        <begin position="6"/>
        <end position="24"/>
    </location>
</feature>
<accession>A0AAN8TW34</accession>
<dbReference type="GO" id="GO:0020037">
    <property type="term" value="F:heme binding"/>
    <property type="evidence" value="ECO:0007669"/>
    <property type="project" value="InterPro"/>
</dbReference>
<dbReference type="Proteomes" id="UP001371456">
    <property type="component" value="Unassembled WGS sequence"/>
</dbReference>
<dbReference type="GO" id="GO:0016705">
    <property type="term" value="F:oxidoreductase activity, acting on paired donors, with incorporation or reduction of molecular oxygen"/>
    <property type="evidence" value="ECO:0007669"/>
    <property type="project" value="InterPro"/>
</dbReference>
<name>A0AAN8TW34_SOLBU</name>
<dbReference type="PANTHER" id="PTHR47947:SF48">
    <property type="match status" value="1"/>
</dbReference>
<evidence type="ECO:0000313" key="8">
    <source>
        <dbReference type="Proteomes" id="UP001371456"/>
    </source>
</evidence>
<comment type="caution">
    <text evidence="7">The sequence shown here is derived from an EMBL/GenBank/DDBJ whole genome shotgun (WGS) entry which is preliminary data.</text>
</comment>
<keyword evidence="6" id="KW-1133">Transmembrane helix</keyword>
<keyword evidence="5" id="KW-0503">Monooxygenase</keyword>
<evidence type="ECO:0000256" key="6">
    <source>
        <dbReference type="SAM" id="Phobius"/>
    </source>
</evidence>
<evidence type="ECO:0000256" key="4">
    <source>
        <dbReference type="ARBA" id="ARBA00023004"/>
    </source>
</evidence>
<dbReference type="InterPro" id="IPR002401">
    <property type="entry name" value="Cyt_P450_E_grp-I"/>
</dbReference>
<dbReference type="InterPro" id="IPR050651">
    <property type="entry name" value="Plant_Cytochrome_P450_Monoox"/>
</dbReference>
<proteinExistence type="predicted"/>
<dbReference type="InterPro" id="IPR001128">
    <property type="entry name" value="Cyt_P450"/>
</dbReference>
<dbReference type="PRINTS" id="PR00463">
    <property type="entry name" value="EP450I"/>
</dbReference>
<organism evidence="7 8">
    <name type="scientific">Solanum bulbocastanum</name>
    <name type="common">Wild potato</name>
    <dbReference type="NCBI Taxonomy" id="147425"/>
    <lineage>
        <taxon>Eukaryota</taxon>
        <taxon>Viridiplantae</taxon>
        <taxon>Streptophyta</taxon>
        <taxon>Embryophyta</taxon>
        <taxon>Tracheophyta</taxon>
        <taxon>Spermatophyta</taxon>
        <taxon>Magnoliopsida</taxon>
        <taxon>eudicotyledons</taxon>
        <taxon>Gunneridae</taxon>
        <taxon>Pentapetalae</taxon>
        <taxon>asterids</taxon>
        <taxon>lamiids</taxon>
        <taxon>Solanales</taxon>
        <taxon>Solanaceae</taxon>
        <taxon>Solanoideae</taxon>
        <taxon>Solaneae</taxon>
        <taxon>Solanum</taxon>
    </lineage>
</organism>
<evidence type="ECO:0000256" key="2">
    <source>
        <dbReference type="ARBA" id="ARBA00022723"/>
    </source>
</evidence>
<evidence type="ECO:0000313" key="7">
    <source>
        <dbReference type="EMBL" id="KAK6792842.1"/>
    </source>
</evidence>
<keyword evidence="4" id="KW-0408">Iron</keyword>
<dbReference type="GO" id="GO:0005506">
    <property type="term" value="F:iron ion binding"/>
    <property type="evidence" value="ECO:0007669"/>
    <property type="project" value="InterPro"/>
</dbReference>
<keyword evidence="6" id="KW-0812">Transmembrane</keyword>
<dbReference type="SUPFAM" id="SSF48264">
    <property type="entry name" value="Cytochrome P450"/>
    <property type="match status" value="1"/>
</dbReference>
<keyword evidence="1" id="KW-0349">Heme</keyword>
<dbReference type="InterPro" id="IPR036396">
    <property type="entry name" value="Cyt_P450_sf"/>
</dbReference>
<dbReference type="EMBL" id="JBANQN010000004">
    <property type="protein sequence ID" value="KAK6792842.1"/>
    <property type="molecule type" value="Genomic_DNA"/>
</dbReference>
<keyword evidence="8" id="KW-1185">Reference proteome</keyword>
<sequence length="128" mass="14291">MDYSLAITYATTIIIFLYFIYMLFGNFGNKKGKTPPKVAGSWPIIGHLYLFSGSNLPHKTFGLMADKYGPIFTVKFGAHQVLVVSDRKIAQDYFTTNDKALASRPKALVVELLGYNYAVFGLCPYGPY</sequence>
<keyword evidence="6" id="KW-0472">Membrane</keyword>
<evidence type="ECO:0000256" key="3">
    <source>
        <dbReference type="ARBA" id="ARBA00023002"/>
    </source>
</evidence>
<evidence type="ECO:0008006" key="9">
    <source>
        <dbReference type="Google" id="ProtNLM"/>
    </source>
</evidence>
<dbReference type="AlphaFoldDB" id="A0AAN8TW34"/>
<protein>
    <recommendedName>
        <fullName evidence="9">Cytochrome P450</fullName>
    </recommendedName>
</protein>
<reference evidence="7 8" key="1">
    <citation type="submission" date="2024-02" db="EMBL/GenBank/DDBJ databases">
        <title>de novo genome assembly of Solanum bulbocastanum strain 11H21.</title>
        <authorList>
            <person name="Hosaka A.J."/>
        </authorList>
    </citation>
    <scope>NUCLEOTIDE SEQUENCE [LARGE SCALE GENOMIC DNA]</scope>
    <source>
        <tissue evidence="7">Young leaves</tissue>
    </source>
</reference>
<dbReference type="Pfam" id="PF00067">
    <property type="entry name" value="p450"/>
    <property type="match status" value="1"/>
</dbReference>
<gene>
    <name evidence="7" type="ORF">RDI58_011923</name>
</gene>
<evidence type="ECO:0000256" key="1">
    <source>
        <dbReference type="ARBA" id="ARBA00022617"/>
    </source>
</evidence>
<dbReference type="Gene3D" id="1.10.630.10">
    <property type="entry name" value="Cytochrome P450"/>
    <property type="match status" value="1"/>
</dbReference>
<dbReference type="GO" id="GO:0004497">
    <property type="term" value="F:monooxygenase activity"/>
    <property type="evidence" value="ECO:0007669"/>
    <property type="project" value="UniProtKB-KW"/>
</dbReference>